<gene>
    <name evidence="2" type="ORF">OS493_036330</name>
</gene>
<feature type="compositionally biased region" description="Low complexity" evidence="1">
    <location>
        <begin position="9"/>
        <end position="26"/>
    </location>
</feature>
<dbReference type="AlphaFoldDB" id="A0A9W9YUT6"/>
<evidence type="ECO:0000256" key="1">
    <source>
        <dbReference type="SAM" id="MobiDB-lite"/>
    </source>
</evidence>
<reference evidence="2" key="1">
    <citation type="submission" date="2023-01" db="EMBL/GenBank/DDBJ databases">
        <title>Genome assembly of the deep-sea coral Lophelia pertusa.</title>
        <authorList>
            <person name="Herrera S."/>
            <person name="Cordes E."/>
        </authorList>
    </citation>
    <scope>NUCLEOTIDE SEQUENCE</scope>
    <source>
        <strain evidence="2">USNM1676648</strain>
        <tissue evidence="2">Polyp</tissue>
    </source>
</reference>
<evidence type="ECO:0000313" key="2">
    <source>
        <dbReference type="EMBL" id="KAJ7369813.1"/>
    </source>
</evidence>
<dbReference type="GO" id="GO:0045505">
    <property type="term" value="F:dynein intermediate chain binding"/>
    <property type="evidence" value="ECO:0007669"/>
    <property type="project" value="InterPro"/>
</dbReference>
<dbReference type="GO" id="GO:0030286">
    <property type="term" value="C:dynein complex"/>
    <property type="evidence" value="ECO:0007669"/>
    <property type="project" value="InterPro"/>
</dbReference>
<dbReference type="InterPro" id="IPR026983">
    <property type="entry name" value="DHC"/>
</dbReference>
<dbReference type="GO" id="GO:0007018">
    <property type="term" value="P:microtubule-based movement"/>
    <property type="evidence" value="ECO:0007669"/>
    <property type="project" value="InterPro"/>
</dbReference>
<accession>A0A9W9YUT6</accession>
<feature type="region of interest" description="Disordered" evidence="1">
    <location>
        <begin position="1"/>
        <end position="26"/>
    </location>
</feature>
<evidence type="ECO:0000313" key="3">
    <source>
        <dbReference type="Proteomes" id="UP001163046"/>
    </source>
</evidence>
<proteinExistence type="predicted"/>
<dbReference type="Proteomes" id="UP001163046">
    <property type="component" value="Unassembled WGS sequence"/>
</dbReference>
<dbReference type="EMBL" id="MU826885">
    <property type="protein sequence ID" value="KAJ7369813.1"/>
    <property type="molecule type" value="Genomic_DNA"/>
</dbReference>
<comment type="caution">
    <text evidence="2">The sequence shown here is derived from an EMBL/GenBank/DDBJ whole genome shotgun (WGS) entry which is preliminary data.</text>
</comment>
<name>A0A9W9YUT6_9CNID</name>
<keyword evidence="3" id="KW-1185">Reference proteome</keyword>
<protein>
    <submittedName>
        <fullName evidence="2">Uncharacterized protein</fullName>
    </submittedName>
</protein>
<dbReference type="OrthoDB" id="6146608at2759"/>
<sequence>MTVTSGKEPSVISSSSQTSQPSRSFISLKPTEQDFETALLNIIYTFEQTATSFKSLVHDPELSVYVNPPASDVVYALSRDVDEEEKAKQIPWPDSELLFGQDPDYQNDVGQIFHQIKDEVDNVLNYSKKFRKFCVMVDKSRRVDVDGSLKEREWNTEEFYAVLNQHTEEVLEMAKMTLHKRVGLFHVDITEFHKTCLPYPEKVLEGVARHLPVIAAKRNDVLLNVIKHASRKLDKMPETVEAFVEHLIFLSRMANEIASLEQEYHIVTRMYSIARNFEMSISAEELALYQTLMPSFQHLKSTILYCEAKKDENIQRYSRALDDLIGTVRRELVIIKNKVCSLVCWMLTISLKWPQRS</sequence>
<organism evidence="2 3">
    <name type="scientific">Desmophyllum pertusum</name>
    <dbReference type="NCBI Taxonomy" id="174260"/>
    <lineage>
        <taxon>Eukaryota</taxon>
        <taxon>Metazoa</taxon>
        <taxon>Cnidaria</taxon>
        <taxon>Anthozoa</taxon>
        <taxon>Hexacorallia</taxon>
        <taxon>Scleractinia</taxon>
        <taxon>Caryophylliina</taxon>
        <taxon>Caryophylliidae</taxon>
        <taxon>Desmophyllum</taxon>
    </lineage>
</organism>
<dbReference type="GO" id="GO:0051959">
    <property type="term" value="F:dynein light intermediate chain binding"/>
    <property type="evidence" value="ECO:0007669"/>
    <property type="project" value="InterPro"/>
</dbReference>
<dbReference type="PANTHER" id="PTHR45703:SF36">
    <property type="entry name" value="DYNEIN HEAVY CHAIN, CYTOPLASMIC"/>
    <property type="match status" value="1"/>
</dbReference>
<dbReference type="PANTHER" id="PTHR45703">
    <property type="entry name" value="DYNEIN HEAVY CHAIN"/>
    <property type="match status" value="1"/>
</dbReference>